<proteinExistence type="predicted"/>
<dbReference type="EMBL" id="AM920689">
    <property type="protein sequence ID" value="SMH63145.1"/>
    <property type="molecule type" value="Genomic_DNA"/>
</dbReference>
<protein>
    <submittedName>
        <fullName evidence="2">Uncharacterized protein</fullName>
    </submittedName>
</protein>
<evidence type="ECO:0000313" key="3">
    <source>
        <dbReference type="Proteomes" id="UP000001188"/>
    </source>
</evidence>
<sequence>MSYFSLPPPAAATPCVVLVTLLPTLALVTEADIRRVSQRSVNPRQSPSARANQPRCPGQACESDNAIEPDAA</sequence>
<accession>A0A1X7QEW8</accession>
<evidence type="ECO:0000313" key="2">
    <source>
        <dbReference type="EMBL" id="SMH63145.1"/>
    </source>
</evidence>
<reference evidence="2 3" key="1">
    <citation type="journal article" date="2008" name="J. Biotechnol.">
        <title>The genome of Xanthomonas campestris pv. campestris B100 and its use for the reconstruction of metabolic pathways involved in xanthan biosynthesis.</title>
        <authorList>
            <person name="Vorholter F.J."/>
            <person name="Schneiker S."/>
            <person name="Goesmann A."/>
            <person name="Krause L."/>
            <person name="Bekel T."/>
            <person name="Kaiser O."/>
            <person name="Linke B."/>
            <person name="Patschkowski T."/>
            <person name="Ruckert C."/>
            <person name="Schmid J."/>
            <person name="Sidhu V.K."/>
            <person name="Sieber V."/>
            <person name="Tauch A."/>
            <person name="Watt S.A."/>
            <person name="Weisshaar B."/>
            <person name="Becker A."/>
            <person name="Niehaus K."/>
            <person name="Puhler A."/>
        </authorList>
    </citation>
    <scope>NUCLEOTIDE SEQUENCE [LARGE SCALE GENOMIC DNA]</scope>
    <source>
        <strain evidence="2 3">B100</strain>
    </source>
</reference>
<dbReference type="AlphaFoldDB" id="A0A1X7QEW8"/>
<evidence type="ECO:0000256" key="1">
    <source>
        <dbReference type="SAM" id="MobiDB-lite"/>
    </source>
</evidence>
<feature type="region of interest" description="Disordered" evidence="1">
    <location>
        <begin position="36"/>
        <end position="72"/>
    </location>
</feature>
<gene>
    <name evidence="2" type="ORF">XCCB100_4487</name>
</gene>
<name>A0A1X7QEW8_XANCB</name>
<feature type="compositionally biased region" description="Polar residues" evidence="1">
    <location>
        <begin position="38"/>
        <end position="51"/>
    </location>
</feature>
<dbReference type="Proteomes" id="UP000001188">
    <property type="component" value="Chromosome"/>
</dbReference>
<organism evidence="2 3">
    <name type="scientific">Xanthomonas campestris pv. campestris (strain B100)</name>
    <dbReference type="NCBI Taxonomy" id="509169"/>
    <lineage>
        <taxon>Bacteria</taxon>
        <taxon>Pseudomonadati</taxon>
        <taxon>Pseudomonadota</taxon>
        <taxon>Gammaproteobacteria</taxon>
        <taxon>Lysobacterales</taxon>
        <taxon>Lysobacteraceae</taxon>
        <taxon>Xanthomonas</taxon>
    </lineage>
</organism>